<evidence type="ECO:0000313" key="1">
    <source>
        <dbReference type="EMBL" id="GFY32157.1"/>
    </source>
</evidence>
<dbReference type="AlphaFoldDB" id="A0A8X6WCQ0"/>
<protein>
    <submittedName>
        <fullName evidence="1">Uncharacterized protein</fullName>
    </submittedName>
</protein>
<dbReference type="Proteomes" id="UP000887159">
    <property type="component" value="Unassembled WGS sequence"/>
</dbReference>
<dbReference type="EMBL" id="BMAU01021402">
    <property type="protein sequence ID" value="GFY32157.1"/>
    <property type="molecule type" value="Genomic_DNA"/>
</dbReference>
<sequence>MVLKANDRRTSCHNEFRDPRSDFVRQCLHGVTLNRRQATSPLVMLVAGKEMWEASDQPKSVLPLNWAATEPNRSVTCMVLKATANDRRHLALCHDEFRGPRSGICRSCGISNNNNNYYALYIDVCLCDELHLVRIHCCL</sequence>
<reference evidence="1" key="1">
    <citation type="submission" date="2020-08" db="EMBL/GenBank/DDBJ databases">
        <title>Multicomponent nature underlies the extraordinary mechanical properties of spider dragline silk.</title>
        <authorList>
            <person name="Kono N."/>
            <person name="Nakamura H."/>
            <person name="Mori M."/>
            <person name="Yoshida Y."/>
            <person name="Ohtoshi R."/>
            <person name="Malay A.D."/>
            <person name="Moran D.A.P."/>
            <person name="Tomita M."/>
            <person name="Numata K."/>
            <person name="Arakawa K."/>
        </authorList>
    </citation>
    <scope>NUCLEOTIDE SEQUENCE</scope>
</reference>
<organism evidence="1 2">
    <name type="scientific">Trichonephila clavipes</name>
    <name type="common">Golden silk orbweaver</name>
    <name type="synonym">Nephila clavipes</name>
    <dbReference type="NCBI Taxonomy" id="2585209"/>
    <lineage>
        <taxon>Eukaryota</taxon>
        <taxon>Metazoa</taxon>
        <taxon>Ecdysozoa</taxon>
        <taxon>Arthropoda</taxon>
        <taxon>Chelicerata</taxon>
        <taxon>Arachnida</taxon>
        <taxon>Araneae</taxon>
        <taxon>Araneomorphae</taxon>
        <taxon>Entelegynae</taxon>
        <taxon>Araneoidea</taxon>
        <taxon>Nephilidae</taxon>
        <taxon>Trichonephila</taxon>
    </lineage>
</organism>
<keyword evidence="2" id="KW-1185">Reference proteome</keyword>
<accession>A0A8X6WCQ0</accession>
<name>A0A8X6WCQ0_TRICX</name>
<proteinExistence type="predicted"/>
<comment type="caution">
    <text evidence="1">The sequence shown here is derived from an EMBL/GenBank/DDBJ whole genome shotgun (WGS) entry which is preliminary data.</text>
</comment>
<gene>
    <name evidence="1" type="primary">NCL1_29555</name>
    <name evidence="1" type="ORF">TNCV_3556651</name>
</gene>
<evidence type="ECO:0000313" key="2">
    <source>
        <dbReference type="Proteomes" id="UP000887159"/>
    </source>
</evidence>